<keyword evidence="4" id="KW-1185">Reference proteome</keyword>
<protein>
    <submittedName>
        <fullName evidence="3">Uncharacterized protein</fullName>
    </submittedName>
</protein>
<evidence type="ECO:0000313" key="4">
    <source>
        <dbReference type="Proteomes" id="UP000800082"/>
    </source>
</evidence>
<feature type="region of interest" description="Disordered" evidence="1">
    <location>
        <begin position="220"/>
        <end position="240"/>
    </location>
</feature>
<dbReference type="GeneID" id="54346061"/>
<name>A0A6A5RC51_9PLEO</name>
<evidence type="ECO:0000256" key="2">
    <source>
        <dbReference type="SAM" id="Phobius"/>
    </source>
</evidence>
<feature type="transmembrane region" description="Helical" evidence="2">
    <location>
        <begin position="64"/>
        <end position="83"/>
    </location>
</feature>
<proteinExistence type="predicted"/>
<dbReference type="Proteomes" id="UP000800082">
    <property type="component" value="Unassembled WGS sequence"/>
</dbReference>
<organism evidence="3 4">
    <name type="scientific">Didymella exigua CBS 183.55</name>
    <dbReference type="NCBI Taxonomy" id="1150837"/>
    <lineage>
        <taxon>Eukaryota</taxon>
        <taxon>Fungi</taxon>
        <taxon>Dikarya</taxon>
        <taxon>Ascomycota</taxon>
        <taxon>Pezizomycotina</taxon>
        <taxon>Dothideomycetes</taxon>
        <taxon>Pleosporomycetidae</taxon>
        <taxon>Pleosporales</taxon>
        <taxon>Pleosporineae</taxon>
        <taxon>Didymellaceae</taxon>
        <taxon>Didymella</taxon>
    </lineage>
</organism>
<accession>A0A6A5RC51</accession>
<evidence type="ECO:0000256" key="1">
    <source>
        <dbReference type="SAM" id="MobiDB-lite"/>
    </source>
</evidence>
<reference evidence="3" key="1">
    <citation type="journal article" date="2020" name="Stud. Mycol.">
        <title>101 Dothideomycetes genomes: a test case for predicting lifestyles and emergence of pathogens.</title>
        <authorList>
            <person name="Haridas S."/>
            <person name="Albert R."/>
            <person name="Binder M."/>
            <person name="Bloem J."/>
            <person name="Labutti K."/>
            <person name="Salamov A."/>
            <person name="Andreopoulos B."/>
            <person name="Baker S."/>
            <person name="Barry K."/>
            <person name="Bills G."/>
            <person name="Bluhm B."/>
            <person name="Cannon C."/>
            <person name="Castanera R."/>
            <person name="Culley D."/>
            <person name="Daum C."/>
            <person name="Ezra D."/>
            <person name="Gonzalez J."/>
            <person name="Henrissat B."/>
            <person name="Kuo A."/>
            <person name="Liang C."/>
            <person name="Lipzen A."/>
            <person name="Lutzoni F."/>
            <person name="Magnuson J."/>
            <person name="Mondo S."/>
            <person name="Nolan M."/>
            <person name="Ohm R."/>
            <person name="Pangilinan J."/>
            <person name="Park H.-J."/>
            <person name="Ramirez L."/>
            <person name="Alfaro M."/>
            <person name="Sun H."/>
            <person name="Tritt A."/>
            <person name="Yoshinaga Y."/>
            <person name="Zwiers L.-H."/>
            <person name="Turgeon B."/>
            <person name="Goodwin S."/>
            <person name="Spatafora J."/>
            <person name="Crous P."/>
            <person name="Grigoriev I."/>
        </authorList>
    </citation>
    <scope>NUCLEOTIDE SEQUENCE</scope>
    <source>
        <strain evidence="3">CBS 183.55</strain>
    </source>
</reference>
<dbReference type="RefSeq" id="XP_033446073.1">
    <property type="nucleotide sequence ID" value="XM_033588414.1"/>
</dbReference>
<gene>
    <name evidence="3" type="ORF">M421DRAFT_232381</name>
</gene>
<keyword evidence="2" id="KW-0812">Transmembrane</keyword>
<sequence length="340" mass="37200">MSVHDPFPDFVPALPTPSTPVITNEILHRTFIPTASDVPRHEAPFNTPSIQHQTRPKLTTMLRAYAGLSIAVLTCMLGLATAIEDSTCLPQLTELGNGLIGLVCAGGIVMGVVILDHVSDAVDTGIEAAWGEVWRRIKDCVAGGRGEHEGNEMEEVMMFNEEGNTVFLHESPPGTPKEEIQGVAEPVTPRDSFEPCEEGGNGTLGLLAFTLPPLPQTRAMNSPPSPPRQEFAYTSSSSQSPFYHPVPHQRVGHGIPGFLHSQTYADENHTSGLLGPSPMPQRRTDPGWQHFTGRGFDRHRQKLEAVSEWSHPGTRARKFDDILEEIEEMAGQEPREILVT</sequence>
<dbReference type="AlphaFoldDB" id="A0A6A5RC51"/>
<feature type="transmembrane region" description="Helical" evidence="2">
    <location>
        <begin position="95"/>
        <end position="115"/>
    </location>
</feature>
<keyword evidence="2" id="KW-0472">Membrane</keyword>
<dbReference type="EMBL" id="ML978981">
    <property type="protein sequence ID" value="KAF1925821.1"/>
    <property type="molecule type" value="Genomic_DNA"/>
</dbReference>
<keyword evidence="2" id="KW-1133">Transmembrane helix</keyword>
<evidence type="ECO:0000313" key="3">
    <source>
        <dbReference type="EMBL" id="KAF1925821.1"/>
    </source>
</evidence>
<dbReference type="OrthoDB" id="10662807at2759"/>